<dbReference type="EC" id="2.4.1.15" evidence="2"/>
<dbReference type="PANTHER" id="PTHR10788:SF106">
    <property type="entry name" value="BCDNA.GH08860"/>
    <property type="match status" value="1"/>
</dbReference>
<dbReference type="Gene3D" id="3.40.50.2000">
    <property type="entry name" value="Glycogen Phosphorylase B"/>
    <property type="match status" value="2"/>
</dbReference>
<accession>Q0ACS1</accession>
<keyword evidence="2" id="KW-0328">Glycosyltransferase</keyword>
<evidence type="ECO:0000313" key="3">
    <source>
        <dbReference type="Proteomes" id="UP000001962"/>
    </source>
</evidence>
<evidence type="ECO:0000256" key="1">
    <source>
        <dbReference type="ARBA" id="ARBA00008799"/>
    </source>
</evidence>
<dbReference type="Proteomes" id="UP000001962">
    <property type="component" value="Chromosome"/>
</dbReference>
<proteinExistence type="inferred from homology"/>
<keyword evidence="2" id="KW-0808">Transferase</keyword>
<dbReference type="eggNOG" id="COG0380">
    <property type="taxonomic scope" value="Bacteria"/>
</dbReference>
<reference evidence="3" key="1">
    <citation type="submission" date="2006-08" db="EMBL/GenBank/DDBJ databases">
        <title>Complete sequence of Alkalilimnicola ehrilichei MLHE-1.</title>
        <authorList>
            <person name="Copeland A."/>
            <person name="Lucas S."/>
            <person name="Lapidus A."/>
            <person name="Barry K."/>
            <person name="Detter J.C."/>
            <person name="Glavina del Rio T."/>
            <person name="Hammon N."/>
            <person name="Israni S."/>
            <person name="Dalin E."/>
            <person name="Tice H."/>
            <person name="Pitluck S."/>
            <person name="Sims D."/>
            <person name="Brettin T."/>
            <person name="Bruce D."/>
            <person name="Han C."/>
            <person name="Tapia R."/>
            <person name="Gilna P."/>
            <person name="Schmutz J."/>
            <person name="Larimer F."/>
            <person name="Land M."/>
            <person name="Hauser L."/>
            <person name="Kyrpides N."/>
            <person name="Mikhailova N."/>
            <person name="Oremland R.S."/>
            <person name="Hoeft S.E."/>
            <person name="Switzer-Blum J."/>
            <person name="Kulp T."/>
            <person name="King G."/>
            <person name="Tabita R."/>
            <person name="Witte B."/>
            <person name="Santini J.M."/>
            <person name="Basu P."/>
            <person name="Hollibaugh J.T."/>
            <person name="Xie G."/>
            <person name="Stolz J.F."/>
            <person name="Richardson P."/>
        </authorList>
    </citation>
    <scope>NUCLEOTIDE SEQUENCE [LARGE SCALE GENOMIC DNA]</scope>
    <source>
        <strain evidence="3">ATCC BAA-1101 / DSM 17681 / MLHE-1</strain>
    </source>
</reference>
<dbReference type="GO" id="GO:0005992">
    <property type="term" value="P:trehalose biosynthetic process"/>
    <property type="evidence" value="ECO:0007669"/>
    <property type="project" value="InterPro"/>
</dbReference>
<dbReference type="AlphaFoldDB" id="Q0ACS1"/>
<dbReference type="KEGG" id="aeh:Mlg_0007"/>
<comment type="similarity">
    <text evidence="1">Belongs to the glycosyltransferase 20 family.</text>
</comment>
<dbReference type="EMBL" id="CP000453">
    <property type="protein sequence ID" value="ABI55366.1"/>
    <property type="molecule type" value="Genomic_DNA"/>
</dbReference>
<evidence type="ECO:0000313" key="2">
    <source>
        <dbReference type="EMBL" id="ABI55366.1"/>
    </source>
</evidence>
<name>Q0ACS1_ALKEH</name>
<sequence>MSLITISNRVALPSQLQGAQGGLAVGLRSALEDGGGLWFGWDGRHEPRLPDPRPLAVQNANGVRYATLRLTRAEYERFYLGFSNQVLWPLFHYRLPYVHCQRADREGYWAVNRLFADRLPDLPDAESPIWIHDYHFIPLGQMLRERGITNPLGFFLHTPFPAWDVYRALPDHQALLEALCAHDLVGFQTDLDRDNFLDCLRHTDAIEVIDTARARYRGRVVHIGVFPIGIDVDSVAAHARHGFYSQQGRRLQASLGDRRLIIGVDRLDYSKGLDIRFEAYRRMLERRREHRARVVYLQIAPISRGEVPEYDEIRRELEYQAGHLNCQFAEYDWAPLRYLNRGFHRANVLGFLSRAHVGLVTPMRDGMNLVAKEFVAAQDPDDPGVLVLSHLAGAARELDAAVLVNPYDPDEVAERLHQALTMPLAERRERWTRMIRCLREQDITCWRDDYLQALQTAAGASG</sequence>
<dbReference type="InterPro" id="IPR001830">
    <property type="entry name" value="Glyco_trans_20"/>
</dbReference>
<keyword evidence="3" id="KW-1185">Reference proteome</keyword>
<dbReference type="PANTHER" id="PTHR10788">
    <property type="entry name" value="TREHALOSE-6-PHOSPHATE SYNTHASE"/>
    <property type="match status" value="1"/>
</dbReference>
<dbReference type="CAZy" id="GT20">
    <property type="family name" value="Glycosyltransferase Family 20"/>
</dbReference>
<dbReference type="OrthoDB" id="9815690at2"/>
<dbReference type="CDD" id="cd03788">
    <property type="entry name" value="GT20_TPS"/>
    <property type="match status" value="1"/>
</dbReference>
<organism evidence="2 3">
    <name type="scientific">Alkalilimnicola ehrlichii (strain ATCC BAA-1101 / DSM 17681 / MLHE-1)</name>
    <dbReference type="NCBI Taxonomy" id="187272"/>
    <lineage>
        <taxon>Bacteria</taxon>
        <taxon>Pseudomonadati</taxon>
        <taxon>Pseudomonadota</taxon>
        <taxon>Gammaproteobacteria</taxon>
        <taxon>Chromatiales</taxon>
        <taxon>Ectothiorhodospiraceae</taxon>
        <taxon>Alkalilimnicola</taxon>
    </lineage>
</organism>
<dbReference type="SUPFAM" id="SSF53756">
    <property type="entry name" value="UDP-Glycosyltransferase/glycogen phosphorylase"/>
    <property type="match status" value="1"/>
</dbReference>
<gene>
    <name evidence="2" type="ordered locus">Mlg_0007</name>
</gene>
<dbReference type="GO" id="GO:0003825">
    <property type="term" value="F:alpha,alpha-trehalose-phosphate synthase (UDP-forming) activity"/>
    <property type="evidence" value="ECO:0007669"/>
    <property type="project" value="UniProtKB-EC"/>
</dbReference>
<protein>
    <submittedName>
        <fullName evidence="2">Trehalose 6-phosphate synthase</fullName>
        <ecNumber evidence="2">2.4.1.15</ecNumber>
    </submittedName>
</protein>
<dbReference type="Pfam" id="PF00982">
    <property type="entry name" value="Glyco_transf_20"/>
    <property type="match status" value="1"/>
</dbReference>
<dbReference type="HOGENOM" id="CLU_002351_7_1_6"/>
<dbReference type="RefSeq" id="WP_011627762.1">
    <property type="nucleotide sequence ID" value="NC_008340.1"/>
</dbReference>